<comment type="caution">
    <text evidence="2">The sequence shown here is derived from an EMBL/GenBank/DDBJ whole genome shotgun (WGS) entry which is preliminary data.</text>
</comment>
<evidence type="ECO:0000256" key="1">
    <source>
        <dbReference type="SAM" id="Phobius"/>
    </source>
</evidence>
<reference evidence="2" key="1">
    <citation type="submission" date="2020-08" db="EMBL/GenBank/DDBJ databases">
        <title>Multicomponent nature underlies the extraordinary mechanical properties of spider dragline silk.</title>
        <authorList>
            <person name="Kono N."/>
            <person name="Nakamura H."/>
            <person name="Mori M."/>
            <person name="Yoshida Y."/>
            <person name="Ohtoshi R."/>
            <person name="Malay A.D."/>
            <person name="Moran D.A.P."/>
            <person name="Tomita M."/>
            <person name="Numata K."/>
            <person name="Arakawa K."/>
        </authorList>
    </citation>
    <scope>NUCLEOTIDE SEQUENCE</scope>
</reference>
<accession>A0A8X6P0R8</accession>
<protein>
    <submittedName>
        <fullName evidence="2">Uncharacterized protein</fullName>
    </submittedName>
</protein>
<feature type="transmembrane region" description="Helical" evidence="1">
    <location>
        <begin position="52"/>
        <end position="70"/>
    </location>
</feature>
<sequence>MVLLDGAQATFGCAAGKPERFVIVSELFMLVFKAFIDLLILCTSSIDVAFFNHVATLYYAVFHSVIEFWISASSETLRKMGTIASFSISCCSL</sequence>
<name>A0A8X6P0R8_NEPPI</name>
<dbReference type="AlphaFoldDB" id="A0A8X6P0R8"/>
<keyword evidence="1" id="KW-1133">Transmembrane helix</keyword>
<gene>
    <name evidence="2" type="ORF">NPIL_416701</name>
</gene>
<proteinExistence type="predicted"/>
<keyword evidence="1" id="KW-0812">Transmembrane</keyword>
<dbReference type="Proteomes" id="UP000887013">
    <property type="component" value="Unassembled WGS sequence"/>
</dbReference>
<feature type="transmembrane region" description="Helical" evidence="1">
    <location>
        <begin position="27"/>
        <end position="46"/>
    </location>
</feature>
<keyword evidence="3" id="KW-1185">Reference proteome</keyword>
<evidence type="ECO:0000313" key="3">
    <source>
        <dbReference type="Proteomes" id="UP000887013"/>
    </source>
</evidence>
<organism evidence="2 3">
    <name type="scientific">Nephila pilipes</name>
    <name type="common">Giant wood spider</name>
    <name type="synonym">Nephila maculata</name>
    <dbReference type="NCBI Taxonomy" id="299642"/>
    <lineage>
        <taxon>Eukaryota</taxon>
        <taxon>Metazoa</taxon>
        <taxon>Ecdysozoa</taxon>
        <taxon>Arthropoda</taxon>
        <taxon>Chelicerata</taxon>
        <taxon>Arachnida</taxon>
        <taxon>Araneae</taxon>
        <taxon>Araneomorphae</taxon>
        <taxon>Entelegynae</taxon>
        <taxon>Araneoidea</taxon>
        <taxon>Nephilidae</taxon>
        <taxon>Nephila</taxon>
    </lineage>
</organism>
<evidence type="ECO:0000313" key="2">
    <source>
        <dbReference type="EMBL" id="GFT43714.1"/>
    </source>
</evidence>
<keyword evidence="1" id="KW-0472">Membrane</keyword>
<dbReference type="EMBL" id="BMAW01015427">
    <property type="protein sequence ID" value="GFT43714.1"/>
    <property type="molecule type" value="Genomic_DNA"/>
</dbReference>